<accession>A0ABQ5J8H0</accession>
<proteinExistence type="predicted"/>
<dbReference type="EMBL" id="BQNB010021621">
    <property type="protein sequence ID" value="GJU08320.1"/>
    <property type="molecule type" value="Genomic_DNA"/>
</dbReference>
<reference evidence="1" key="1">
    <citation type="journal article" date="2022" name="Int. J. Mol. Sci.">
        <title>Draft Genome of Tanacetum Coccineum: Genomic Comparison of Closely Related Tanacetum-Family Plants.</title>
        <authorList>
            <person name="Yamashiro T."/>
            <person name="Shiraishi A."/>
            <person name="Nakayama K."/>
            <person name="Satake H."/>
        </authorList>
    </citation>
    <scope>NUCLEOTIDE SEQUENCE</scope>
</reference>
<sequence>MPSRTNGVLLIKAEQAKLNGDRWRIYYLKLHHRAVTLREPARESVEHGYTAAELAAELVSARSGKDQKCHEAMKPRECVMKMGNKHVYFVELEVMEELLEEEMLDEEVSLLDGVFKGSFGALEALEMEALVDSVEVYGG</sequence>
<name>A0ABQ5J8H0_9ASTR</name>
<keyword evidence="2" id="KW-1185">Reference proteome</keyword>
<evidence type="ECO:0000313" key="2">
    <source>
        <dbReference type="Proteomes" id="UP001151760"/>
    </source>
</evidence>
<gene>
    <name evidence="1" type="ORF">Tco_1124750</name>
</gene>
<evidence type="ECO:0000313" key="1">
    <source>
        <dbReference type="EMBL" id="GJU08320.1"/>
    </source>
</evidence>
<reference evidence="1" key="2">
    <citation type="submission" date="2022-01" db="EMBL/GenBank/DDBJ databases">
        <authorList>
            <person name="Yamashiro T."/>
            <person name="Shiraishi A."/>
            <person name="Satake H."/>
            <person name="Nakayama K."/>
        </authorList>
    </citation>
    <scope>NUCLEOTIDE SEQUENCE</scope>
</reference>
<protein>
    <submittedName>
        <fullName evidence="1">Uncharacterized protein</fullName>
    </submittedName>
</protein>
<dbReference type="Proteomes" id="UP001151760">
    <property type="component" value="Unassembled WGS sequence"/>
</dbReference>
<organism evidence="1 2">
    <name type="scientific">Tanacetum coccineum</name>
    <dbReference type="NCBI Taxonomy" id="301880"/>
    <lineage>
        <taxon>Eukaryota</taxon>
        <taxon>Viridiplantae</taxon>
        <taxon>Streptophyta</taxon>
        <taxon>Embryophyta</taxon>
        <taxon>Tracheophyta</taxon>
        <taxon>Spermatophyta</taxon>
        <taxon>Magnoliopsida</taxon>
        <taxon>eudicotyledons</taxon>
        <taxon>Gunneridae</taxon>
        <taxon>Pentapetalae</taxon>
        <taxon>asterids</taxon>
        <taxon>campanulids</taxon>
        <taxon>Asterales</taxon>
        <taxon>Asteraceae</taxon>
        <taxon>Asteroideae</taxon>
        <taxon>Anthemideae</taxon>
        <taxon>Anthemidinae</taxon>
        <taxon>Tanacetum</taxon>
    </lineage>
</organism>
<comment type="caution">
    <text evidence="1">The sequence shown here is derived from an EMBL/GenBank/DDBJ whole genome shotgun (WGS) entry which is preliminary data.</text>
</comment>